<dbReference type="Pfam" id="PF26056">
    <property type="entry name" value="DUF8017"/>
    <property type="match status" value="1"/>
</dbReference>
<feature type="domain" description="DUF8017" evidence="3">
    <location>
        <begin position="60"/>
        <end position="245"/>
    </location>
</feature>
<reference evidence="4 5" key="1">
    <citation type="submission" date="2015-03" db="EMBL/GenBank/DDBJ databases">
        <title>Luteipulveratus halotolerans sp. nov., a novel actinobacterium (Dermacoccaceae) from Sarawak, Malaysia.</title>
        <authorList>
            <person name="Juboi H."/>
            <person name="Basik A."/>
            <person name="Shamsul S.S."/>
            <person name="Arnold P."/>
            <person name="Schmitt E.K."/>
            <person name="Sanglier J.-J."/>
            <person name="Yeo T."/>
        </authorList>
    </citation>
    <scope>NUCLEOTIDE SEQUENCE [LARGE SCALE GENOMIC DNA]</scope>
    <source>
        <strain evidence="4 5">MN07-A0370</strain>
    </source>
</reference>
<feature type="compositionally biased region" description="Low complexity" evidence="1">
    <location>
        <begin position="24"/>
        <end position="61"/>
    </location>
</feature>
<feature type="chain" id="PRO_5038434062" description="DUF8017 domain-containing protein" evidence="2">
    <location>
        <begin position="17"/>
        <end position="251"/>
    </location>
</feature>
<keyword evidence="5" id="KW-1185">Reference proteome</keyword>
<sequence>MAAVVAVMVVAIGAFALLRDDDAPSAAESTGAPGGSSTSASPSSASSASSSPGSSATPAEGRWQTIASSSLPFAYLVPAAREGWTRGGAETAGYVDAHGKALAKAQDPAYFKVGSCASGKGVARAWVGFSASPTGVVETSRAAAAAWANAVSLRADGKTHDTFTPFVSRTVKTDSGDATATQTSTVVSVSELNAELCIPPRVEITTSTVKQDGLTATLVMVRDLDVADQLPDDIKDRILRSLRPTPGVPAS</sequence>
<feature type="signal peptide" evidence="2">
    <location>
        <begin position="1"/>
        <end position="16"/>
    </location>
</feature>
<evidence type="ECO:0000256" key="1">
    <source>
        <dbReference type="SAM" id="MobiDB-lite"/>
    </source>
</evidence>
<evidence type="ECO:0000313" key="4">
    <source>
        <dbReference type="EMBL" id="AKU18050.1"/>
    </source>
</evidence>
<dbReference type="PATRIC" id="fig|571913.6.peg.4646"/>
<gene>
    <name evidence="4" type="ORF">VV02_22930</name>
</gene>
<accession>A0A0K1JN93</accession>
<keyword evidence="2" id="KW-0732">Signal</keyword>
<protein>
    <recommendedName>
        <fullName evidence="3">DUF8017 domain-containing protein</fullName>
    </recommendedName>
</protein>
<dbReference type="EMBL" id="CP011112">
    <property type="protein sequence ID" value="AKU18050.1"/>
    <property type="molecule type" value="Genomic_DNA"/>
</dbReference>
<evidence type="ECO:0000259" key="3">
    <source>
        <dbReference type="Pfam" id="PF26056"/>
    </source>
</evidence>
<dbReference type="InterPro" id="IPR058330">
    <property type="entry name" value="DUF8017"/>
</dbReference>
<evidence type="ECO:0000256" key="2">
    <source>
        <dbReference type="SAM" id="SignalP"/>
    </source>
</evidence>
<organism evidence="4 5">
    <name type="scientific">Luteipulveratus mongoliensis</name>
    <dbReference type="NCBI Taxonomy" id="571913"/>
    <lineage>
        <taxon>Bacteria</taxon>
        <taxon>Bacillati</taxon>
        <taxon>Actinomycetota</taxon>
        <taxon>Actinomycetes</taxon>
        <taxon>Micrococcales</taxon>
        <taxon>Dermacoccaceae</taxon>
        <taxon>Luteipulveratus</taxon>
    </lineage>
</organism>
<dbReference type="AlphaFoldDB" id="A0A0K1JN93"/>
<dbReference type="Proteomes" id="UP000066480">
    <property type="component" value="Chromosome"/>
</dbReference>
<proteinExistence type="predicted"/>
<evidence type="ECO:0000313" key="5">
    <source>
        <dbReference type="Proteomes" id="UP000066480"/>
    </source>
</evidence>
<feature type="region of interest" description="Disordered" evidence="1">
    <location>
        <begin position="23"/>
        <end position="61"/>
    </location>
</feature>
<dbReference type="KEGG" id="lmoi:VV02_22930"/>
<name>A0A0K1JN93_9MICO</name>
<dbReference type="STRING" id="571913.VV02_22930"/>